<dbReference type="RefSeq" id="WP_042824344.1">
    <property type="nucleotide sequence ID" value="NZ_CP053649.1"/>
</dbReference>
<organism evidence="1 2">
    <name type="scientific">Xanthomonas axonopodis pv. vasculorum</name>
    <dbReference type="NCBI Taxonomy" id="325777"/>
    <lineage>
        <taxon>Bacteria</taxon>
        <taxon>Pseudomonadati</taxon>
        <taxon>Pseudomonadota</taxon>
        <taxon>Gammaproteobacteria</taxon>
        <taxon>Lysobacterales</taxon>
        <taxon>Lysobacteraceae</taxon>
        <taxon>Xanthomonas</taxon>
    </lineage>
</organism>
<reference evidence="1 2" key="1">
    <citation type="submission" date="2014-09" db="EMBL/GenBank/DDBJ databases">
        <title>A draft genome sequence for Xanthomonas axonopodis pv. vasculorum NCPPB 900.</title>
        <authorList>
            <person name="Harrison J."/>
            <person name="Studholme D.J."/>
        </authorList>
    </citation>
    <scope>NUCLEOTIDE SEQUENCE [LARGE SCALE GENOMIC DNA]</scope>
    <source>
        <strain evidence="1 2">NCPPB 900</strain>
    </source>
</reference>
<dbReference type="AlphaFoldDB" id="A0A098PV27"/>
<protein>
    <submittedName>
        <fullName evidence="1">Uncharacterized protein</fullName>
    </submittedName>
</protein>
<dbReference type="Proteomes" id="UP000028012">
    <property type="component" value="Unassembled WGS sequence"/>
</dbReference>
<sequence>MPTPIDVAATADEILAHACRDTPEVLKRWLQAKPALWSLQHKPIIGRQLGSSAPVSAKTATTC</sequence>
<dbReference type="GeneID" id="58001233"/>
<comment type="caution">
    <text evidence="1">The sequence shown here is derived from an EMBL/GenBank/DDBJ whole genome shotgun (WGS) entry which is preliminary data.</text>
</comment>
<proteinExistence type="predicted"/>
<name>A0A098PV27_9XANT</name>
<gene>
    <name evidence="1" type="ORF">GW15_0220295</name>
</gene>
<accession>A0A098PV27</accession>
<dbReference type="EMBL" id="JPHD02000124">
    <property type="protein sequence ID" value="KGE50576.1"/>
    <property type="molecule type" value="Genomic_DNA"/>
</dbReference>
<evidence type="ECO:0000313" key="2">
    <source>
        <dbReference type="Proteomes" id="UP000028012"/>
    </source>
</evidence>
<evidence type="ECO:0000313" key="1">
    <source>
        <dbReference type="EMBL" id="KGE50576.1"/>
    </source>
</evidence>
<dbReference type="HOGENOM" id="CLU_2884840_0_0_6"/>